<proteinExistence type="predicted"/>
<keyword evidence="2" id="KW-1185">Reference proteome</keyword>
<sequence length="189" mass="21444">MSTAEPPAKSSVSSRLTRSARDAIHSCRKHATHCPKIMLTSNQIVMFLQMDTQVADQRVPVCLRSKVPWRNNRRQRYRRGMGLMSILLIIAQSACEVTWKKSLEPTTFHSIGQDLDKNTQTDVLYLDFVDHNILLDKLCWTQRVVVDGLFPATLGTRKADVFLFLVNKQELTKLSKIPPAPTAVVELIQ</sequence>
<dbReference type="Proteomes" id="UP001152795">
    <property type="component" value="Unassembled WGS sequence"/>
</dbReference>
<comment type="caution">
    <text evidence="1">The sequence shown here is derived from an EMBL/GenBank/DDBJ whole genome shotgun (WGS) entry which is preliminary data.</text>
</comment>
<evidence type="ECO:0000313" key="1">
    <source>
        <dbReference type="EMBL" id="CAB4022483.1"/>
    </source>
</evidence>
<protein>
    <submittedName>
        <fullName evidence="1">Uncharacterized protein</fullName>
    </submittedName>
</protein>
<feature type="non-terminal residue" evidence="1">
    <location>
        <position position="1"/>
    </location>
</feature>
<dbReference type="AlphaFoldDB" id="A0A7D9KZK8"/>
<evidence type="ECO:0000313" key="2">
    <source>
        <dbReference type="Proteomes" id="UP001152795"/>
    </source>
</evidence>
<name>A0A7D9KZK8_PARCT</name>
<dbReference type="EMBL" id="CACRXK020012002">
    <property type="protein sequence ID" value="CAB4022483.1"/>
    <property type="molecule type" value="Genomic_DNA"/>
</dbReference>
<reference evidence="1" key="1">
    <citation type="submission" date="2020-04" db="EMBL/GenBank/DDBJ databases">
        <authorList>
            <person name="Alioto T."/>
            <person name="Alioto T."/>
            <person name="Gomez Garrido J."/>
        </authorList>
    </citation>
    <scope>NUCLEOTIDE SEQUENCE</scope>
    <source>
        <strain evidence="1">A484AB</strain>
    </source>
</reference>
<organism evidence="1 2">
    <name type="scientific">Paramuricea clavata</name>
    <name type="common">Red gorgonian</name>
    <name type="synonym">Violescent sea-whip</name>
    <dbReference type="NCBI Taxonomy" id="317549"/>
    <lineage>
        <taxon>Eukaryota</taxon>
        <taxon>Metazoa</taxon>
        <taxon>Cnidaria</taxon>
        <taxon>Anthozoa</taxon>
        <taxon>Octocorallia</taxon>
        <taxon>Malacalcyonacea</taxon>
        <taxon>Plexauridae</taxon>
        <taxon>Paramuricea</taxon>
    </lineage>
</organism>
<gene>
    <name evidence="1" type="ORF">PACLA_8A001205</name>
</gene>
<dbReference type="OrthoDB" id="8055555at2759"/>
<accession>A0A7D9KZK8</accession>